<keyword evidence="3" id="KW-0805">Transcription regulation</keyword>
<dbReference type="PANTHER" id="PTHR33238:SF7">
    <property type="entry name" value="IRON-DEPENDENT TRANSCRIPTIONAL REGULATOR"/>
    <property type="match status" value="1"/>
</dbReference>
<comment type="function">
    <text evidence="6">In the presence of manganese, represses expression of mntH and mntS. Up-regulates expression of mntP.</text>
</comment>
<proteinExistence type="inferred from homology"/>
<keyword evidence="5" id="KW-0804">Transcription</keyword>
<dbReference type="SUPFAM" id="SSF47979">
    <property type="entry name" value="Iron-dependent repressor protein, dimerization domain"/>
    <property type="match status" value="1"/>
</dbReference>
<keyword evidence="4" id="KW-0238">DNA-binding</keyword>
<dbReference type="InterPro" id="IPR036421">
    <property type="entry name" value="Fe_dep_repressor_sf"/>
</dbReference>
<reference evidence="8 9" key="1">
    <citation type="submission" date="2022-03" db="EMBL/GenBank/DDBJ databases">
        <title>Novel taxa within the pig intestine.</title>
        <authorList>
            <person name="Wylensek D."/>
            <person name="Bishof K."/>
            <person name="Afrizal A."/>
            <person name="Clavel T."/>
        </authorList>
    </citation>
    <scope>NUCLEOTIDE SEQUENCE [LARGE SCALE GENOMIC DNA]</scope>
    <source>
        <strain evidence="8 9">CLA-KB-P66</strain>
    </source>
</reference>
<dbReference type="InterPro" id="IPR036390">
    <property type="entry name" value="WH_DNA-bd_sf"/>
</dbReference>
<keyword evidence="9" id="KW-1185">Reference proteome</keyword>
<dbReference type="Gene3D" id="1.10.10.10">
    <property type="entry name" value="Winged helix-like DNA-binding domain superfamily/Winged helix DNA-binding domain"/>
    <property type="match status" value="1"/>
</dbReference>
<dbReference type="SUPFAM" id="SSF46785">
    <property type="entry name" value="Winged helix' DNA-binding domain"/>
    <property type="match status" value="1"/>
</dbReference>
<dbReference type="InterPro" id="IPR022689">
    <property type="entry name" value="Iron_dep_repressor"/>
</dbReference>
<dbReference type="PROSITE" id="PS50944">
    <property type="entry name" value="HTH_DTXR"/>
    <property type="match status" value="1"/>
</dbReference>
<dbReference type="InterPro" id="IPR001367">
    <property type="entry name" value="Fe_dep_repressor"/>
</dbReference>
<dbReference type="RefSeq" id="WP_370396292.1">
    <property type="nucleotide sequence ID" value="NZ_JALBUT010000001.1"/>
</dbReference>
<comment type="caution">
    <text evidence="8">The sequence shown here is derived from an EMBL/GenBank/DDBJ whole genome shotgun (WGS) entry which is preliminary data.</text>
</comment>
<feature type="domain" description="HTH dtxR-type" evidence="7">
    <location>
        <begin position="8"/>
        <end position="69"/>
    </location>
</feature>
<accession>A0ABU4WE64</accession>
<evidence type="ECO:0000313" key="8">
    <source>
        <dbReference type="EMBL" id="MDX8414846.1"/>
    </source>
</evidence>
<protein>
    <recommendedName>
        <fullName evidence="2">Transcriptional regulator MntR</fullName>
    </recommendedName>
</protein>
<sequence length="135" mass="15060">MKVETCKLSESKEDCLEAVFVLSEKTGNARISDIAKKLNIRKASVAQSMRVLRSEGYVCFEDYAPIALTPKGRKIAASVFEAHRAISKFLSLHLGVEREAAELTACKMEHAFTPDLKRRFVAYINSLPLPDLENS</sequence>
<dbReference type="EMBL" id="JALBUT010000001">
    <property type="protein sequence ID" value="MDX8414846.1"/>
    <property type="molecule type" value="Genomic_DNA"/>
</dbReference>
<dbReference type="PANTHER" id="PTHR33238">
    <property type="entry name" value="IRON (METAL) DEPENDENT REPRESSOR, DTXR FAMILY"/>
    <property type="match status" value="1"/>
</dbReference>
<name>A0ABU4WE64_9BACT</name>
<dbReference type="InterPro" id="IPR022687">
    <property type="entry name" value="HTH_DTXR"/>
</dbReference>
<evidence type="ECO:0000256" key="2">
    <source>
        <dbReference type="ARBA" id="ARBA00022386"/>
    </source>
</evidence>
<dbReference type="Gene3D" id="1.10.60.10">
    <property type="entry name" value="Iron dependent repressor, metal binding and dimerisation domain"/>
    <property type="match status" value="1"/>
</dbReference>
<evidence type="ECO:0000256" key="4">
    <source>
        <dbReference type="ARBA" id="ARBA00023125"/>
    </source>
</evidence>
<evidence type="ECO:0000256" key="1">
    <source>
        <dbReference type="ARBA" id="ARBA00007871"/>
    </source>
</evidence>
<dbReference type="InterPro" id="IPR050536">
    <property type="entry name" value="DtxR_MntR_Metal-Reg"/>
</dbReference>
<evidence type="ECO:0000259" key="7">
    <source>
        <dbReference type="PROSITE" id="PS50944"/>
    </source>
</evidence>
<dbReference type="InterPro" id="IPR036388">
    <property type="entry name" value="WH-like_DNA-bd_sf"/>
</dbReference>
<gene>
    <name evidence="8" type="ORF">MOX91_01415</name>
</gene>
<dbReference type="SMART" id="SM00529">
    <property type="entry name" value="HTH_DTXR"/>
    <property type="match status" value="1"/>
</dbReference>
<dbReference type="Pfam" id="PF02742">
    <property type="entry name" value="Fe_dep_repr_C"/>
    <property type="match status" value="1"/>
</dbReference>
<dbReference type="Proteomes" id="UP001275932">
    <property type="component" value="Unassembled WGS sequence"/>
</dbReference>
<evidence type="ECO:0000256" key="6">
    <source>
        <dbReference type="ARBA" id="ARBA00025185"/>
    </source>
</evidence>
<evidence type="ECO:0000313" key="9">
    <source>
        <dbReference type="Proteomes" id="UP001275932"/>
    </source>
</evidence>
<evidence type="ECO:0000256" key="5">
    <source>
        <dbReference type="ARBA" id="ARBA00023163"/>
    </source>
</evidence>
<comment type="similarity">
    <text evidence="1">Belongs to the DtxR/MntR family.</text>
</comment>
<evidence type="ECO:0000256" key="3">
    <source>
        <dbReference type="ARBA" id="ARBA00023015"/>
    </source>
</evidence>
<dbReference type="Pfam" id="PF01325">
    <property type="entry name" value="Fe_dep_repress"/>
    <property type="match status" value="1"/>
</dbReference>
<organism evidence="8 9">
    <name type="scientific">Intestinicryptomonas porci</name>
    <dbReference type="NCBI Taxonomy" id="2926320"/>
    <lineage>
        <taxon>Bacteria</taxon>
        <taxon>Pseudomonadati</taxon>
        <taxon>Verrucomicrobiota</taxon>
        <taxon>Opitutia</taxon>
        <taxon>Opitutales</taxon>
        <taxon>Intestinicryptomonaceae</taxon>
        <taxon>Intestinicryptomonas</taxon>
    </lineage>
</organism>